<reference evidence="4" key="1">
    <citation type="journal article" date="2019" name="Int. J. Syst. Evol. Microbiol.">
        <title>The Global Catalogue of Microorganisms (GCM) 10K type strain sequencing project: providing services to taxonomists for standard genome sequencing and annotation.</title>
        <authorList>
            <consortium name="The Broad Institute Genomics Platform"/>
            <consortium name="The Broad Institute Genome Sequencing Center for Infectious Disease"/>
            <person name="Wu L."/>
            <person name="Ma J."/>
        </authorList>
    </citation>
    <scope>NUCLEOTIDE SEQUENCE [LARGE SCALE GENOMIC DNA]</scope>
    <source>
        <strain evidence="4">CCUG 59858</strain>
    </source>
</reference>
<sequence length="1266" mass="141083">MSKILKRCWFGLAIVIITAAVVSSIFRALTPWAKQYKSEVERHLTTLIGQPVSIQSMETGWYWFEPVIKLKQVSVANGGQDIIQLKKLLVGINLLGSLWHWQIQPGVLYIDDLKLTLRQHDQQWQIDGLSVASNPAVKLGNSAYTALLGWLLAQQKIIIKNFTTEIHLQDGTIIPLRKLNLKIANHGGNYRIKGKAYFAQPDETRVVVQAQMAIKSGSPVQLAGEIFFEATHVQLAQWQKFLPASDFKVDGGTADIQAWFDVTANKIKNFQSRVSASEIAWYDKKTQVTHDLEWLKANLAWQPDADGWKLSGDRISMKADGIEWPENQFMVSYKKANDTLSLYAKHLLIRSLVNLVSRWPDTVKPVLASSPRGELIDTRLDLVNGSPEYLLTHFSGLSWRQQDTIPAVKNLSGVLNWQPAEGQVEFDSEQLVIKPKWLPAVTLKTLNGALEWKELSRGTRVTMERMVIEHPDLVLSATGAIDDVTADSAGQINLSAQLSAKHAQHWLQYLPGEYLKKKLEDWLKNDIKEIESLVAEVAINGQAADFPFDKQPGEFWIKGYTQGVDLVFAPHWPLATDLEAYLQFDKRNLDVNVVHGNLQGNIINNANLRIDDVGLDRETLLIHSRSQLDSARALAYVFTTPLKQKLSTLKMLELTGPVNLDLQLEVPLYPENDDVLALGDVEFDNNAILVKQSLNDVQLKAVNGSLQFDQEGVLDSTLKAEIMDYPVSLLIKSFRKPSPYTRVQIKAKTTIDVLRDKLKLAVFSLMEGELALDSLLILTDNRTDLDHLQIKTTLQGVAINLPEPLGKKAQDKTPLTIDVDFNPEKAVHLRSDYDRRISSDLWFSGSKSDFSLQKGIIRLGNVSASGSVQQGVRVIGVVPVFDWEQWRSALAKLPPVTNNNSLSTHLDSIDISIKKALIAGQEFDNAALRAAKIKSGEWSVEVNQEKIAGKLNYRLEDNQLGGQLRRLYWQKAPDNPNNKQLSDLKVKDMPNLDLIISDFKYNTMDLGELAIKATVVNDSWKLDSCQMTTPDYSLSAIGSWTQNDTINQTEINANLKVMNLAGILHRLQISPAVEAKKGLISFEGKWPGAYQDFSLSDVSGQLAITLKNGRITNLSAETEEKLGLGKLLSILSLQTIPRRLKLDFSDLSNDGYSFDIFTGSFKIKKGLMTTTDSYIDGPIAYASMAGDLDIARQLYNLDLRISPHITASLPVVATIAGGPIAGIATWVASKIISKGMQKISGYTYKVSGPWKQPVVQQVSIIKKKKV</sequence>
<evidence type="ECO:0000313" key="4">
    <source>
        <dbReference type="Proteomes" id="UP001595758"/>
    </source>
</evidence>
<evidence type="ECO:0000256" key="1">
    <source>
        <dbReference type="SAM" id="Phobius"/>
    </source>
</evidence>
<accession>A0ABV8CC75</accession>
<organism evidence="3 4">
    <name type="scientific">Legionella dresdenensis</name>
    <dbReference type="NCBI Taxonomy" id="450200"/>
    <lineage>
        <taxon>Bacteria</taxon>
        <taxon>Pseudomonadati</taxon>
        <taxon>Pseudomonadota</taxon>
        <taxon>Gammaproteobacteria</taxon>
        <taxon>Legionellales</taxon>
        <taxon>Legionellaceae</taxon>
        <taxon>Legionella</taxon>
    </lineage>
</organism>
<dbReference type="Proteomes" id="UP001595758">
    <property type="component" value="Unassembled WGS sequence"/>
</dbReference>
<dbReference type="EMBL" id="JBHSAB010000001">
    <property type="protein sequence ID" value="MFC3907888.1"/>
    <property type="molecule type" value="Genomic_DNA"/>
</dbReference>
<dbReference type="InterPro" id="IPR025263">
    <property type="entry name" value="YhdP_central"/>
</dbReference>
<dbReference type="Pfam" id="PF13116">
    <property type="entry name" value="YhdP"/>
    <property type="match status" value="1"/>
</dbReference>
<evidence type="ECO:0000259" key="2">
    <source>
        <dbReference type="Pfam" id="PF13116"/>
    </source>
</evidence>
<proteinExistence type="predicted"/>
<protein>
    <submittedName>
        <fullName evidence="3">YhdP family protein</fullName>
    </submittedName>
</protein>
<keyword evidence="1" id="KW-1133">Transmembrane helix</keyword>
<dbReference type="PANTHER" id="PTHR38690:SF1">
    <property type="entry name" value="PROTEASE"/>
    <property type="match status" value="1"/>
</dbReference>
<dbReference type="PANTHER" id="PTHR38690">
    <property type="entry name" value="PROTEASE-RELATED"/>
    <property type="match status" value="1"/>
</dbReference>
<dbReference type="RefSeq" id="WP_382340644.1">
    <property type="nucleotide sequence ID" value="NZ_JBHSAB010000001.1"/>
</dbReference>
<gene>
    <name evidence="3" type="ORF">ACFORL_02175</name>
</gene>
<dbReference type="InterPro" id="IPR011836">
    <property type="entry name" value="YhdP"/>
</dbReference>
<dbReference type="NCBIfam" id="TIGR02099">
    <property type="entry name" value="YhdP family protein"/>
    <property type="match status" value="1"/>
</dbReference>
<feature type="transmembrane region" description="Helical" evidence="1">
    <location>
        <begin position="1207"/>
        <end position="1228"/>
    </location>
</feature>
<keyword evidence="1" id="KW-0812">Transmembrane</keyword>
<keyword evidence="4" id="KW-1185">Reference proteome</keyword>
<name>A0ABV8CC75_9GAMM</name>
<feature type="domain" description="YhdP central" evidence="2">
    <location>
        <begin position="1"/>
        <end position="1255"/>
    </location>
</feature>
<comment type="caution">
    <text evidence="3">The sequence shown here is derived from an EMBL/GenBank/DDBJ whole genome shotgun (WGS) entry which is preliminary data.</text>
</comment>
<keyword evidence="1" id="KW-0472">Membrane</keyword>
<evidence type="ECO:0000313" key="3">
    <source>
        <dbReference type="EMBL" id="MFC3907888.1"/>
    </source>
</evidence>